<sequence length="283" mass="32567">MQTGKTNGPTQQVMNPALHPVHLYHIAYSEKTLAEAPPGYLILDNVNSPRNDWREYWPIRRFLIDEDLEEHAYYGFFSPRFQEKTGLSHAQVKNFVQAAGTDMDVVSFSPQPDMGAFFLNVFEQEELFSPGFIAASETFFAAVGMPIGLAPLVMDSRQIIFSNFFAARPAFWRAWLSLNEQLFSICEGEDSALKQLLIFETSYPGSVQRKVFLMERIASILLTVDPRWRVRAYNTFDCAWSGSRLNQFKFEAVLSDALKIAMREQGFHDYREAYSQLRDKLRE</sequence>
<reference evidence="1" key="1">
    <citation type="submission" date="2014-02" db="EMBL/GenBank/DDBJ databases">
        <title>Expanding our view of genomic diversity in Candidatus Accumulibacter clades.</title>
        <authorList>
            <person name="Skennerton C.T."/>
            <person name="Barr J.J."/>
            <person name="Slater F.R."/>
            <person name="Bond P.L."/>
            <person name="Tyson G.W."/>
        </authorList>
    </citation>
    <scope>NUCLEOTIDE SEQUENCE [LARGE SCALE GENOMIC DNA]</scope>
</reference>
<gene>
    <name evidence="1" type="ORF">AW06_001393</name>
</gene>
<dbReference type="EMBL" id="JDST02000025">
    <property type="protein sequence ID" value="KFB77467.1"/>
    <property type="molecule type" value="Genomic_DNA"/>
</dbReference>
<keyword evidence="2" id="KW-1185">Reference proteome</keyword>
<name>A0A080M840_9PROT</name>
<protein>
    <submittedName>
        <fullName evidence="1">Uncharacterized protein</fullName>
    </submittedName>
</protein>
<evidence type="ECO:0000313" key="2">
    <source>
        <dbReference type="Proteomes" id="UP000021315"/>
    </source>
</evidence>
<proteinExistence type="predicted"/>
<organism evidence="1 2">
    <name type="scientific">Candidatus Accumulibacter cognatus</name>
    <dbReference type="NCBI Taxonomy" id="2954383"/>
    <lineage>
        <taxon>Bacteria</taxon>
        <taxon>Pseudomonadati</taxon>
        <taxon>Pseudomonadota</taxon>
        <taxon>Betaproteobacteria</taxon>
        <taxon>Candidatus Accumulibacter</taxon>
    </lineage>
</organism>
<accession>A0A080M840</accession>
<dbReference type="Proteomes" id="UP000021315">
    <property type="component" value="Unassembled WGS sequence"/>
</dbReference>
<dbReference type="AlphaFoldDB" id="A0A080M840"/>
<dbReference type="RefSeq" id="WP_246149129.1">
    <property type="nucleotide sequence ID" value="NZ_JDST02000025.1"/>
</dbReference>
<dbReference type="STRING" id="1453999.AW06_001393"/>
<evidence type="ECO:0000313" key="1">
    <source>
        <dbReference type="EMBL" id="KFB77467.1"/>
    </source>
</evidence>
<comment type="caution">
    <text evidence="1">The sequence shown here is derived from an EMBL/GenBank/DDBJ whole genome shotgun (WGS) entry which is preliminary data.</text>
</comment>